<accession>A0A1E5KT09</accession>
<proteinExistence type="predicted"/>
<sequence>MSKIQKYLLVVQSIVKKYGSKFVFSLGLGGLFSLYIIEFFRMKVIPKLENLKEIHEVLGENNISSITSLEIIILVVCIVSLISAPLLSKNDSKRSYEVVAFIVLLFFELIAILSVLVSKEINNLFIVGTTILSIYFVWLMIDILKITYAWTKIDKTAEKQIDVTKLTLIWAIIVFLLGMFR</sequence>
<gene>
    <name evidence="2" type="ORF">BCR26_05635</name>
</gene>
<reference evidence="2 3" key="1">
    <citation type="submission" date="2016-09" db="EMBL/GenBank/DDBJ databases">
        <authorList>
            <person name="Capua I."/>
            <person name="De Benedictis P."/>
            <person name="Joannis T."/>
            <person name="Lombin L.H."/>
            <person name="Cattoli G."/>
        </authorList>
    </citation>
    <scope>NUCLEOTIDE SEQUENCE [LARGE SCALE GENOMIC DNA]</scope>
    <source>
        <strain evidence="2 3">LMG 25899</strain>
    </source>
</reference>
<feature type="transmembrane region" description="Helical" evidence="1">
    <location>
        <begin position="162"/>
        <end position="180"/>
    </location>
</feature>
<feature type="transmembrane region" description="Helical" evidence="1">
    <location>
        <begin position="62"/>
        <end position="86"/>
    </location>
</feature>
<keyword evidence="1" id="KW-0472">Membrane</keyword>
<feature type="transmembrane region" description="Helical" evidence="1">
    <location>
        <begin position="98"/>
        <end position="117"/>
    </location>
</feature>
<keyword evidence="1" id="KW-0812">Transmembrane</keyword>
<keyword evidence="1" id="KW-1133">Transmembrane helix</keyword>
<organism evidence="2 3">
    <name type="scientific">Enterococcus rivorum</name>
    <dbReference type="NCBI Taxonomy" id="762845"/>
    <lineage>
        <taxon>Bacteria</taxon>
        <taxon>Bacillati</taxon>
        <taxon>Bacillota</taxon>
        <taxon>Bacilli</taxon>
        <taxon>Lactobacillales</taxon>
        <taxon>Enterococcaceae</taxon>
        <taxon>Enterococcus</taxon>
    </lineage>
</organism>
<dbReference type="RefSeq" id="WP_069699984.1">
    <property type="nucleotide sequence ID" value="NZ_JAGGMA010000005.1"/>
</dbReference>
<name>A0A1E5KT09_9ENTE</name>
<evidence type="ECO:0000313" key="2">
    <source>
        <dbReference type="EMBL" id="OEH80996.1"/>
    </source>
</evidence>
<dbReference type="Proteomes" id="UP000095256">
    <property type="component" value="Unassembled WGS sequence"/>
</dbReference>
<evidence type="ECO:0000313" key="3">
    <source>
        <dbReference type="Proteomes" id="UP000095256"/>
    </source>
</evidence>
<dbReference type="AlphaFoldDB" id="A0A1E5KT09"/>
<dbReference type="STRING" id="762845.BCR26_05635"/>
<dbReference type="EMBL" id="MIEK01000067">
    <property type="protein sequence ID" value="OEH80996.1"/>
    <property type="molecule type" value="Genomic_DNA"/>
</dbReference>
<protein>
    <submittedName>
        <fullName evidence="2">Uncharacterized protein</fullName>
    </submittedName>
</protein>
<feature type="transmembrane region" description="Helical" evidence="1">
    <location>
        <begin position="123"/>
        <end position="141"/>
    </location>
</feature>
<comment type="caution">
    <text evidence="2">The sequence shown here is derived from an EMBL/GenBank/DDBJ whole genome shotgun (WGS) entry which is preliminary data.</text>
</comment>
<feature type="transmembrane region" description="Helical" evidence="1">
    <location>
        <begin position="21"/>
        <end position="42"/>
    </location>
</feature>
<evidence type="ECO:0000256" key="1">
    <source>
        <dbReference type="SAM" id="Phobius"/>
    </source>
</evidence>
<keyword evidence="3" id="KW-1185">Reference proteome</keyword>